<dbReference type="InterPro" id="IPR056818">
    <property type="entry name" value="GlmU/GlgC-like_hexapep"/>
</dbReference>
<reference evidence="13" key="1">
    <citation type="submission" date="2016-11" db="EMBL/GenBank/DDBJ databases">
        <authorList>
            <person name="Varghese N."/>
            <person name="Submissions S."/>
        </authorList>
    </citation>
    <scope>NUCLEOTIDE SEQUENCE [LARGE SCALE GENOMIC DNA]</scope>
    <source>
        <strain evidence="13">CGMCC 1.8995</strain>
    </source>
</reference>
<protein>
    <recommendedName>
        <fullName evidence="9">Glucose-1-phosphate adenylyltransferase</fullName>
        <ecNumber evidence="9">2.7.7.27</ecNumber>
    </recommendedName>
    <alternativeName>
        <fullName evidence="9">ADP-glucose pyrophosphorylase</fullName>
        <shortName evidence="9">ADPGlc PPase</shortName>
    </alternativeName>
    <alternativeName>
        <fullName evidence="9">ADP-glucose synthase</fullName>
    </alternativeName>
</protein>
<dbReference type="EC" id="2.7.7.27" evidence="9"/>
<evidence type="ECO:0000256" key="7">
    <source>
        <dbReference type="ARBA" id="ARBA00023056"/>
    </source>
</evidence>
<dbReference type="InterPro" id="IPR005835">
    <property type="entry name" value="NTP_transferase_dom"/>
</dbReference>
<dbReference type="InterPro" id="IPR011831">
    <property type="entry name" value="ADP-Glc_PPase"/>
</dbReference>
<proteinExistence type="inferred from homology"/>
<dbReference type="GO" id="GO:0005978">
    <property type="term" value="P:glycogen biosynthetic process"/>
    <property type="evidence" value="ECO:0007669"/>
    <property type="project" value="UniProtKB-UniRule"/>
</dbReference>
<dbReference type="Gene3D" id="2.160.10.10">
    <property type="entry name" value="Hexapeptide repeat proteins"/>
    <property type="match status" value="1"/>
</dbReference>
<feature type="domain" description="Nucleotidyl transferase" evidence="10">
    <location>
        <begin position="18"/>
        <end position="281"/>
    </location>
</feature>
<feature type="binding site" evidence="9">
    <location>
        <begin position="190"/>
        <end position="191"/>
    </location>
    <ligand>
        <name>alpha-D-glucose 1-phosphate</name>
        <dbReference type="ChEBI" id="CHEBI:58601"/>
    </ligand>
</feature>
<name>A0A1M5QDA7_9ALTE</name>
<comment type="function">
    <text evidence="9">Involved in the biosynthesis of ADP-glucose, a building block required for the elongation reactions to produce glycogen. Catalyzes the reaction between ATP and alpha-D-glucose 1-phosphate (G1P) to produce pyrophosphate and ADP-Glc.</text>
</comment>
<dbReference type="Pfam" id="PF00483">
    <property type="entry name" value="NTP_transferase"/>
    <property type="match status" value="1"/>
</dbReference>
<evidence type="ECO:0000256" key="9">
    <source>
        <dbReference type="HAMAP-Rule" id="MF_00624"/>
    </source>
</evidence>
<accession>A0A1M5QDA7</accession>
<evidence type="ECO:0000313" key="13">
    <source>
        <dbReference type="Proteomes" id="UP000184520"/>
    </source>
</evidence>
<keyword evidence="3 9" id="KW-0808">Transferase</keyword>
<organism evidence="12 13">
    <name type="scientific">Marisediminitalea aggregata</name>
    <dbReference type="NCBI Taxonomy" id="634436"/>
    <lineage>
        <taxon>Bacteria</taxon>
        <taxon>Pseudomonadati</taxon>
        <taxon>Pseudomonadota</taxon>
        <taxon>Gammaproteobacteria</taxon>
        <taxon>Alteromonadales</taxon>
        <taxon>Alteromonadaceae</taxon>
        <taxon>Marisediminitalea</taxon>
    </lineage>
</organism>
<feature type="binding site" evidence="9">
    <location>
        <position position="109"/>
    </location>
    <ligand>
        <name>alpha-D-glucose 1-phosphate</name>
        <dbReference type="ChEBI" id="CHEBI:58601"/>
    </ligand>
</feature>
<keyword evidence="13" id="KW-1185">Reference proteome</keyword>
<comment type="pathway">
    <text evidence="9">Glycan biosynthesis; glycogen biosynthesis.</text>
</comment>
<feature type="domain" description="Glucose-1-phosphate adenylyltransferase/Bifunctional protein GlmU-like C-terminal hexapeptide" evidence="11">
    <location>
        <begin position="305"/>
        <end position="409"/>
    </location>
</feature>
<evidence type="ECO:0000256" key="8">
    <source>
        <dbReference type="ARBA" id="ARBA00023277"/>
    </source>
</evidence>
<dbReference type="SUPFAM" id="SSF53448">
    <property type="entry name" value="Nucleotide-diphospho-sugar transferases"/>
    <property type="match status" value="1"/>
</dbReference>
<dbReference type="NCBIfam" id="NF001947">
    <property type="entry name" value="PRK00725.1"/>
    <property type="match status" value="1"/>
</dbReference>
<dbReference type="UniPathway" id="UPA00164"/>
<dbReference type="Proteomes" id="UP000184520">
    <property type="component" value="Unassembled WGS sequence"/>
</dbReference>
<keyword evidence="4 9" id="KW-0548">Nucleotidyltransferase</keyword>
<evidence type="ECO:0000256" key="2">
    <source>
        <dbReference type="ARBA" id="ARBA00022600"/>
    </source>
</evidence>
<gene>
    <name evidence="9" type="primary">glgC</name>
    <name evidence="12" type="ORF">SAMN05216361_3854</name>
</gene>
<dbReference type="PROSITE" id="PS00809">
    <property type="entry name" value="ADP_GLC_PYROPHOSPH_2"/>
    <property type="match status" value="1"/>
</dbReference>
<feature type="site" description="Could play a key role in the communication between the regulatory and the substrate sites" evidence="9">
    <location>
        <position position="70"/>
    </location>
</feature>
<dbReference type="InterPro" id="IPR011004">
    <property type="entry name" value="Trimer_LpxA-like_sf"/>
</dbReference>
<keyword evidence="5 9" id="KW-0547">Nucleotide-binding</keyword>
<dbReference type="GO" id="GO:0005524">
    <property type="term" value="F:ATP binding"/>
    <property type="evidence" value="ECO:0007669"/>
    <property type="project" value="UniProtKB-KW"/>
</dbReference>
<dbReference type="Gene3D" id="3.90.550.10">
    <property type="entry name" value="Spore Coat Polysaccharide Biosynthesis Protein SpsA, Chain A"/>
    <property type="match status" value="1"/>
</dbReference>
<keyword evidence="6 9" id="KW-0067">ATP-binding</keyword>
<dbReference type="Pfam" id="PF24894">
    <property type="entry name" value="Hexapep_GlmU"/>
    <property type="match status" value="1"/>
</dbReference>
<evidence type="ECO:0000256" key="3">
    <source>
        <dbReference type="ARBA" id="ARBA00022679"/>
    </source>
</evidence>
<evidence type="ECO:0000313" key="12">
    <source>
        <dbReference type="EMBL" id="SHH12164.1"/>
    </source>
</evidence>
<dbReference type="STRING" id="634436.SAMN05216361_3854"/>
<dbReference type="HAMAP" id="MF_00624">
    <property type="entry name" value="GlgC"/>
    <property type="match status" value="1"/>
</dbReference>
<feature type="binding site" evidence="9">
    <location>
        <position position="208"/>
    </location>
    <ligand>
        <name>alpha-D-glucose 1-phosphate</name>
        <dbReference type="ChEBI" id="CHEBI:58601"/>
    </ligand>
</feature>
<dbReference type="GO" id="GO:0008878">
    <property type="term" value="F:glucose-1-phosphate adenylyltransferase activity"/>
    <property type="evidence" value="ECO:0007669"/>
    <property type="project" value="UniProtKB-UniRule"/>
</dbReference>
<comment type="similarity">
    <text evidence="1 9">Belongs to the bacterial/plant glucose-1-phosphate adenylyltransferase family.</text>
</comment>
<evidence type="ECO:0000256" key="4">
    <source>
        <dbReference type="ARBA" id="ARBA00022695"/>
    </source>
</evidence>
<comment type="subunit">
    <text evidence="9">Homotetramer.</text>
</comment>
<dbReference type="EMBL" id="FQWD01000006">
    <property type="protein sequence ID" value="SHH12164.1"/>
    <property type="molecule type" value="Genomic_DNA"/>
</dbReference>
<dbReference type="SUPFAM" id="SSF51161">
    <property type="entry name" value="Trimeric LpxA-like enzymes"/>
    <property type="match status" value="1"/>
</dbReference>
<evidence type="ECO:0000259" key="11">
    <source>
        <dbReference type="Pfam" id="PF24894"/>
    </source>
</evidence>
<dbReference type="InterPro" id="IPR029044">
    <property type="entry name" value="Nucleotide-diphossugar_trans"/>
</dbReference>
<evidence type="ECO:0000256" key="6">
    <source>
        <dbReference type="ARBA" id="ARBA00022840"/>
    </source>
</evidence>
<feature type="binding site" evidence="9">
    <location>
        <position position="175"/>
    </location>
    <ligand>
        <name>alpha-D-glucose 1-phosphate</name>
        <dbReference type="ChEBI" id="CHEBI:58601"/>
    </ligand>
</feature>
<keyword evidence="2 9" id="KW-0321">Glycogen metabolism</keyword>
<dbReference type="InterPro" id="IPR023049">
    <property type="entry name" value="GlgC_bac"/>
</dbReference>
<sequence length="426" mass="48406">MADNSSRYISNLTRDTYALILAGGRGSRLHELTTWRAKPALYFGGKFRIIDFPLSNCINSGIRRIGVITQYKSHSLIRHLVRGWGHFKKELGESVEILPASQRFSENWYEGTADAVFQNIDIIREELPKYVMILSGDHIYRMDYGDLLARHVETGAKMTVCCMKVPLQEAAGAFGVMSVDEDLRIKGFTEKPESPDPVPGEPDMCLASMGNYVFETEFLFEQLRRDAETSGSERDFGKDIIPSIIQDHDVYAYPFQSNDNEHVYWRDVGTLDSFWEANMEMVAPVPALNLYDRKWPIWTYQEQLPPAKFVWEDQDRRGEAINSVVSGGCIISGSTLRRSLCFSNVRVHSYGLIEEAVLLPDVEIKRHCRLRKVIIDRGCVIPEGMVIGYDHDEDRRRGFRVSPKGVVLVTREMLGQPVGGAMIPQD</sequence>
<dbReference type="PANTHER" id="PTHR43523:SF2">
    <property type="entry name" value="GLUCOSE-1-PHOSPHATE ADENYLYLTRANSFERASE"/>
    <property type="match status" value="1"/>
</dbReference>
<keyword evidence="7 9" id="KW-0320">Glycogen biosynthesis</keyword>
<dbReference type="InterPro" id="IPR005836">
    <property type="entry name" value="ADP_Glu_pyroP_CS"/>
</dbReference>
<evidence type="ECO:0000256" key="5">
    <source>
        <dbReference type="ARBA" id="ARBA00022741"/>
    </source>
</evidence>
<keyword evidence="8 9" id="KW-0119">Carbohydrate metabolism</keyword>
<feature type="site" description="Could play a key role in the communication between the regulatory and the substrate sites" evidence="9">
    <location>
        <position position="108"/>
    </location>
</feature>
<dbReference type="CDD" id="cd04651">
    <property type="entry name" value="LbH_G1P_AT_C"/>
    <property type="match status" value="1"/>
</dbReference>
<dbReference type="NCBIfam" id="NF002023">
    <property type="entry name" value="PRK00844.1"/>
    <property type="match status" value="1"/>
</dbReference>
<evidence type="ECO:0000259" key="10">
    <source>
        <dbReference type="Pfam" id="PF00483"/>
    </source>
</evidence>
<comment type="catalytic activity">
    <reaction evidence="9">
        <text>alpha-D-glucose 1-phosphate + ATP + H(+) = ADP-alpha-D-glucose + diphosphate</text>
        <dbReference type="Rhea" id="RHEA:12120"/>
        <dbReference type="ChEBI" id="CHEBI:15378"/>
        <dbReference type="ChEBI" id="CHEBI:30616"/>
        <dbReference type="ChEBI" id="CHEBI:33019"/>
        <dbReference type="ChEBI" id="CHEBI:57498"/>
        <dbReference type="ChEBI" id="CHEBI:58601"/>
        <dbReference type="EC" id="2.7.7.27"/>
    </reaction>
</comment>
<dbReference type="OrthoDB" id="9801810at2"/>
<dbReference type="CDD" id="cd02508">
    <property type="entry name" value="ADP_Glucose_PP"/>
    <property type="match status" value="1"/>
</dbReference>
<evidence type="ECO:0000256" key="1">
    <source>
        <dbReference type="ARBA" id="ARBA00010443"/>
    </source>
</evidence>
<dbReference type="AlphaFoldDB" id="A0A1M5QDA7"/>
<dbReference type="NCBIfam" id="TIGR02091">
    <property type="entry name" value="glgC"/>
    <property type="match status" value="1"/>
</dbReference>
<dbReference type="PROSITE" id="PS00808">
    <property type="entry name" value="ADP_GLC_PYROPHOSPH_1"/>
    <property type="match status" value="1"/>
</dbReference>
<dbReference type="RefSeq" id="WP_073324780.1">
    <property type="nucleotide sequence ID" value="NZ_FQWD01000006.1"/>
</dbReference>
<dbReference type="PROSITE" id="PS00810">
    <property type="entry name" value="ADP_GLC_PYROPHOSPH_3"/>
    <property type="match status" value="1"/>
</dbReference>
<dbReference type="PANTHER" id="PTHR43523">
    <property type="entry name" value="GLUCOSE-1-PHOSPHATE ADENYLYLTRANSFERASE-RELATED"/>
    <property type="match status" value="1"/>
</dbReference>